<accession>A0A481ZCA4</accession>
<organism evidence="1">
    <name type="scientific">Pithovirus LCPAC404</name>
    <dbReference type="NCBI Taxonomy" id="2506597"/>
    <lineage>
        <taxon>Viruses</taxon>
        <taxon>Pithoviruses</taxon>
    </lineage>
</organism>
<reference evidence="1" key="1">
    <citation type="journal article" date="2019" name="MBio">
        <title>Virus Genomes from Deep Sea Sediments Expand the Ocean Megavirome and Support Independent Origins of Viral Gigantism.</title>
        <authorList>
            <person name="Backstrom D."/>
            <person name="Yutin N."/>
            <person name="Jorgensen S.L."/>
            <person name="Dharamshi J."/>
            <person name="Homa F."/>
            <person name="Zaremba-Niedwiedzka K."/>
            <person name="Spang A."/>
            <person name="Wolf Y.I."/>
            <person name="Koonin E.V."/>
            <person name="Ettema T.J."/>
        </authorList>
    </citation>
    <scope>NUCLEOTIDE SEQUENCE</scope>
</reference>
<proteinExistence type="predicted"/>
<name>A0A481ZCA4_9VIRU</name>
<protein>
    <submittedName>
        <fullName evidence="1">Uncharacterized protein</fullName>
    </submittedName>
</protein>
<sequence length="165" mass="19397">MALYPIDVLEKIEPFNVFTILDTIEKISGQWVTNKAFTGQTKQAVVIAKSKNVGIALLAFVKIIKDDLNAKDYISTIYKCYKENNIDFVQDSINDLVAEQFMYDEFDYEHVEKMSLEIYYEDIIEALIYSECYITIDDNIDMEKHYWDLGKIRSELRRREFNVTS</sequence>
<gene>
    <name evidence="1" type="ORF">LCPAC404_01210</name>
</gene>
<dbReference type="EMBL" id="MK500595">
    <property type="protein sequence ID" value="QBK93417.1"/>
    <property type="molecule type" value="Genomic_DNA"/>
</dbReference>
<evidence type="ECO:0000313" key="1">
    <source>
        <dbReference type="EMBL" id="QBK93417.1"/>
    </source>
</evidence>